<feature type="region of interest" description="Disordered" evidence="1">
    <location>
        <begin position="38"/>
        <end position="61"/>
    </location>
</feature>
<protein>
    <submittedName>
        <fullName evidence="2">Uncharacterized protein</fullName>
    </submittedName>
</protein>
<feature type="region of interest" description="Disordered" evidence="1">
    <location>
        <begin position="74"/>
        <end position="129"/>
    </location>
</feature>
<dbReference type="EMBL" id="AGNL01009712">
    <property type="protein sequence ID" value="EJK69694.1"/>
    <property type="molecule type" value="Genomic_DNA"/>
</dbReference>
<reference evidence="2 3" key="1">
    <citation type="journal article" date="2012" name="Genome Biol.">
        <title>Genome and low-iron response of an oceanic diatom adapted to chronic iron limitation.</title>
        <authorList>
            <person name="Lommer M."/>
            <person name="Specht M."/>
            <person name="Roy A.S."/>
            <person name="Kraemer L."/>
            <person name="Andreson R."/>
            <person name="Gutowska M.A."/>
            <person name="Wolf J."/>
            <person name="Bergner S.V."/>
            <person name="Schilhabel M.B."/>
            <person name="Klostermeier U.C."/>
            <person name="Beiko R.G."/>
            <person name="Rosenstiel P."/>
            <person name="Hippler M."/>
            <person name="Laroche J."/>
        </authorList>
    </citation>
    <scope>NUCLEOTIDE SEQUENCE [LARGE SCALE GENOMIC DNA]</scope>
    <source>
        <strain evidence="2 3">CCMP1005</strain>
    </source>
</reference>
<proteinExistence type="predicted"/>
<evidence type="ECO:0000313" key="3">
    <source>
        <dbReference type="Proteomes" id="UP000266841"/>
    </source>
</evidence>
<accession>K0SXP1</accession>
<organism evidence="2 3">
    <name type="scientific">Thalassiosira oceanica</name>
    <name type="common">Marine diatom</name>
    <dbReference type="NCBI Taxonomy" id="159749"/>
    <lineage>
        <taxon>Eukaryota</taxon>
        <taxon>Sar</taxon>
        <taxon>Stramenopiles</taxon>
        <taxon>Ochrophyta</taxon>
        <taxon>Bacillariophyta</taxon>
        <taxon>Coscinodiscophyceae</taxon>
        <taxon>Thalassiosirophycidae</taxon>
        <taxon>Thalassiosirales</taxon>
        <taxon>Thalassiosiraceae</taxon>
        <taxon>Thalassiosira</taxon>
    </lineage>
</organism>
<evidence type="ECO:0000313" key="2">
    <source>
        <dbReference type="EMBL" id="EJK69694.1"/>
    </source>
</evidence>
<feature type="non-terminal residue" evidence="2">
    <location>
        <position position="296"/>
    </location>
</feature>
<dbReference type="AlphaFoldDB" id="K0SXP1"/>
<feature type="region of interest" description="Disordered" evidence="1">
    <location>
        <begin position="250"/>
        <end position="272"/>
    </location>
</feature>
<evidence type="ECO:0000256" key="1">
    <source>
        <dbReference type="SAM" id="MobiDB-lite"/>
    </source>
</evidence>
<feature type="compositionally biased region" description="Gly residues" evidence="1">
    <location>
        <begin position="261"/>
        <end position="272"/>
    </location>
</feature>
<gene>
    <name evidence="2" type="ORF">THAOC_09022</name>
</gene>
<keyword evidence="3" id="KW-1185">Reference proteome</keyword>
<sequence>MPLRRRPPRGNLLPDEFAGATARDSAYRAAAARRLLERDERISEGASRGIPGVPGRDLLGRMRGGRSISIATLTSRGPDADRRPRVGRSSTGFDIRTFERGASLDQSAPTPRTRPGAGSEGANGQGPRTRIWTRTEDRKGPRFGKRHTASRTSLTSIHEWQGGHKAGRAFLPSPFRSSLSSRPLPLPPGPRLPLPRADLPLRPDVLGVRPALVAAAPVELGYVPPRLGAATEPPVAARGEPEGVGPVRVGTAGDRALDPPGGEGRVGTGREGGGVVPRVLLAAGPLLLGGPVPVVG</sequence>
<comment type="caution">
    <text evidence="2">The sequence shown here is derived from an EMBL/GenBank/DDBJ whole genome shotgun (WGS) entry which is preliminary data.</text>
</comment>
<dbReference type="Proteomes" id="UP000266841">
    <property type="component" value="Unassembled WGS sequence"/>
</dbReference>
<name>K0SXP1_THAOC</name>